<gene>
    <name evidence="4" type="ORF">C7M84_015073</name>
</gene>
<protein>
    <submittedName>
        <fullName evidence="4">Uncharacterized protein</fullName>
    </submittedName>
</protein>
<dbReference type="GO" id="GO:0008283">
    <property type="term" value="P:cell population proliferation"/>
    <property type="evidence" value="ECO:0007669"/>
    <property type="project" value="InterPro"/>
</dbReference>
<evidence type="ECO:0000256" key="1">
    <source>
        <dbReference type="ARBA" id="ARBA00004496"/>
    </source>
</evidence>
<dbReference type="OrthoDB" id="6342121at2759"/>
<dbReference type="STRING" id="6689.A0A3R7MPM2"/>
<dbReference type="PANTHER" id="PTHR21331:SF2">
    <property type="entry name" value="BRCA1-ASSOCIATED ATM ACTIVATOR 1"/>
    <property type="match status" value="1"/>
</dbReference>
<dbReference type="EMBL" id="QCYY01002879">
    <property type="protein sequence ID" value="ROT66881.1"/>
    <property type="molecule type" value="Genomic_DNA"/>
</dbReference>
<dbReference type="InterPro" id="IPR038904">
    <property type="entry name" value="BRAT1"/>
</dbReference>
<reference evidence="4 5" key="1">
    <citation type="submission" date="2018-04" db="EMBL/GenBank/DDBJ databases">
        <authorList>
            <person name="Zhang X."/>
            <person name="Yuan J."/>
            <person name="Li F."/>
            <person name="Xiang J."/>
        </authorList>
    </citation>
    <scope>NUCLEOTIDE SEQUENCE [LARGE SCALE GENOMIC DNA]</scope>
    <source>
        <tissue evidence="4">Muscle</tissue>
    </source>
</reference>
<keyword evidence="2" id="KW-0963">Cytoplasm</keyword>
<dbReference type="Gene3D" id="1.25.10.10">
    <property type="entry name" value="Leucine-rich Repeat Variant"/>
    <property type="match status" value="1"/>
</dbReference>
<dbReference type="Proteomes" id="UP000283509">
    <property type="component" value="Unassembled WGS sequence"/>
</dbReference>
<comment type="similarity">
    <text evidence="3">Belongs to the BRAT1 family.</text>
</comment>
<comment type="subcellular location">
    <subcellularLocation>
        <location evidence="1">Cytoplasm</location>
    </subcellularLocation>
</comment>
<dbReference type="GO" id="GO:0006974">
    <property type="term" value="P:DNA damage response"/>
    <property type="evidence" value="ECO:0007669"/>
    <property type="project" value="InterPro"/>
</dbReference>
<accession>A0A3R7MPM2</accession>
<evidence type="ECO:0000313" key="5">
    <source>
        <dbReference type="Proteomes" id="UP000283509"/>
    </source>
</evidence>
<dbReference type="PANTHER" id="PTHR21331">
    <property type="entry name" value="BRCA1-ASSOCIATED ATM ACTIVATOR 1"/>
    <property type="match status" value="1"/>
</dbReference>
<evidence type="ECO:0000313" key="4">
    <source>
        <dbReference type="EMBL" id="ROT66881.1"/>
    </source>
</evidence>
<organism evidence="4 5">
    <name type="scientific">Penaeus vannamei</name>
    <name type="common">Whiteleg shrimp</name>
    <name type="synonym">Litopenaeus vannamei</name>
    <dbReference type="NCBI Taxonomy" id="6689"/>
    <lineage>
        <taxon>Eukaryota</taxon>
        <taxon>Metazoa</taxon>
        <taxon>Ecdysozoa</taxon>
        <taxon>Arthropoda</taxon>
        <taxon>Crustacea</taxon>
        <taxon>Multicrustacea</taxon>
        <taxon>Malacostraca</taxon>
        <taxon>Eumalacostraca</taxon>
        <taxon>Eucarida</taxon>
        <taxon>Decapoda</taxon>
        <taxon>Dendrobranchiata</taxon>
        <taxon>Penaeoidea</taxon>
        <taxon>Penaeidae</taxon>
        <taxon>Penaeus</taxon>
    </lineage>
</organism>
<keyword evidence="5" id="KW-1185">Reference proteome</keyword>
<dbReference type="SUPFAM" id="SSF48371">
    <property type="entry name" value="ARM repeat"/>
    <property type="match status" value="1"/>
</dbReference>
<evidence type="ECO:0000256" key="3">
    <source>
        <dbReference type="ARBA" id="ARBA00061308"/>
    </source>
</evidence>
<dbReference type="AlphaFoldDB" id="A0A3R7MPM2"/>
<comment type="caution">
    <text evidence="4">The sequence shown here is derived from an EMBL/GenBank/DDBJ whole genome shotgun (WGS) entry which is preliminary data.</text>
</comment>
<name>A0A3R7MPM2_PENVA</name>
<sequence>MSQRETMVNTKLQCVLHHLTSYEPQEDGTSDGTLAMVEDDTVLHKLHSHIDLMLDRGGGGGNSGYEWAQNVGLMNFVQTVLDPSIVSNPKNTGTVAFAIKILASVIKYGETIETFSEDKILVHFLVILPSIRNDPSLASASLTLVKALIKDKAGLHWIIKNGLWEKMLLPCLRSPSMFVQREGVDLITEVMLLQIDTPHFSAMVKDLLIISDKFCELRQHVNGVLSEEIRQSNICVLNIFKQIFLQTLGKAAVYSQLRNVGDISTRLLSIIKHKVPVTSVTRASDVLILNLLHRFQEKLMGYGIFEQFLLDSLCADILSLTKLLLENGYIESFLRSSVNAHKYWRILVNNLKESKNIDITSVESILIIITGFQLTPIVSLYRASLGPIFTACPEKEKVIAKWNEELHSRINIKEENKNETAKLEKQIQKILEKDPVEALRLTVLCISSIISAADHLHLTTAVTVFQGLSFILISHNYSTSPMSEHDGLQRAVIDGLRILVEKYNIDWRKSYVSVCLMGQLCELVKIPGISTQVKVAILKAMNSCINGFIPPVMSMLVNSERMEENSVELMGKILTIYLGDTEWEVRDSALELLLTSNIIEIDKVWNELEMENLPVRSLAAVLTEGEASVRRSAINLIQALFVAGKYEDMMVNTMVVPVIQHAAEDTDDEVRAASLDFIRVHIQGKLNKRGF</sequence>
<dbReference type="InterPro" id="IPR011989">
    <property type="entry name" value="ARM-like"/>
</dbReference>
<dbReference type="GO" id="GO:0005737">
    <property type="term" value="C:cytoplasm"/>
    <property type="evidence" value="ECO:0007669"/>
    <property type="project" value="UniProtKB-SubCell"/>
</dbReference>
<evidence type="ECO:0000256" key="2">
    <source>
        <dbReference type="ARBA" id="ARBA00022490"/>
    </source>
</evidence>
<dbReference type="GO" id="GO:0005634">
    <property type="term" value="C:nucleus"/>
    <property type="evidence" value="ECO:0007669"/>
    <property type="project" value="TreeGrafter"/>
</dbReference>
<dbReference type="InterPro" id="IPR016024">
    <property type="entry name" value="ARM-type_fold"/>
</dbReference>
<reference evidence="4 5" key="2">
    <citation type="submission" date="2019-01" db="EMBL/GenBank/DDBJ databases">
        <title>The decoding of complex shrimp genome reveals the adaptation for benthos swimmer, frequently molting mechanism and breeding impact on genome.</title>
        <authorList>
            <person name="Sun Y."/>
            <person name="Gao Y."/>
            <person name="Yu Y."/>
        </authorList>
    </citation>
    <scope>NUCLEOTIDE SEQUENCE [LARGE SCALE GENOMIC DNA]</scope>
    <source>
        <tissue evidence="4">Muscle</tissue>
    </source>
</reference>
<proteinExistence type="inferred from homology"/>